<reference evidence="2 3" key="1">
    <citation type="submission" date="2024-02" db="EMBL/GenBank/DDBJ databases">
        <title>Herpetosiphon gulosus NBRC 112829.</title>
        <authorList>
            <person name="Ichikawa N."/>
            <person name="Katano-Makiyama Y."/>
            <person name="Hidaka K."/>
        </authorList>
    </citation>
    <scope>NUCLEOTIDE SEQUENCE [LARGE SCALE GENOMIC DNA]</scope>
    <source>
        <strain evidence="2 3">NBRC 112829</strain>
    </source>
</reference>
<gene>
    <name evidence="2" type="ORF">Hgul01_03146</name>
</gene>
<dbReference type="InterPro" id="IPR021445">
    <property type="entry name" value="DUF3095"/>
</dbReference>
<dbReference type="EMBL" id="BAABRU010000011">
    <property type="protein sequence ID" value="GAA5529337.1"/>
    <property type="molecule type" value="Genomic_DNA"/>
</dbReference>
<proteinExistence type="predicted"/>
<evidence type="ECO:0000313" key="2">
    <source>
        <dbReference type="EMBL" id="GAA5529337.1"/>
    </source>
</evidence>
<accession>A0ABP9X1N3</accession>
<evidence type="ECO:0008006" key="4">
    <source>
        <dbReference type="Google" id="ProtNLM"/>
    </source>
</evidence>
<name>A0ABP9X1N3_9CHLR</name>
<keyword evidence="3" id="KW-1185">Reference proteome</keyword>
<comment type="caution">
    <text evidence="2">The sequence shown here is derived from an EMBL/GenBank/DDBJ whole genome shotgun (WGS) entry which is preliminary data.</text>
</comment>
<dbReference type="Pfam" id="PF11294">
    <property type="entry name" value="DUF3095"/>
    <property type="match status" value="1"/>
</dbReference>
<evidence type="ECO:0000313" key="3">
    <source>
        <dbReference type="Proteomes" id="UP001428290"/>
    </source>
</evidence>
<protein>
    <recommendedName>
        <fullName evidence="4">DUF3095 domain-containing protein</fullName>
    </recommendedName>
</protein>
<dbReference type="Proteomes" id="UP001428290">
    <property type="component" value="Unassembled WGS sequence"/>
</dbReference>
<sequence length="417" mass="46304">MAHNFYATLPIITDFVQITDANCYHRVPDDWVIVVSDIEQSTKAIGEGRYKDVNFIGASTIVALLNLQPNLDIPFVFGGDGATVLLPPWLVEQAKPALQAVQHLSESAYNLHLRVGIMPVSEVYAHRYQLEIAKFAASDNYAQAMINGDGLTFVEQTIKDPVAGAKYLLDANPSDQSGLLDGLECRWQAIPSRYGETVSLLVRAEANTSDQRNAINRQVIEQIEAIYGTGDSHHPVDVQQLSLTLRLKDLWGEARLRGGSSKLQQLRYLNNIWWLNLLGKLLLATGAKTELTDWAEYPQILQASTDYRKYDAMLRMVIAGTPEQRQQLEQFLNAERAAGRLNYGLHVSDSALMTCIVFERMGRQVHFIDGNNGGYAKAADQLKQQSHYLEPPVTTKTVSQPKTGLLGDTSSPSWGTC</sequence>
<evidence type="ECO:0000256" key="1">
    <source>
        <dbReference type="SAM" id="MobiDB-lite"/>
    </source>
</evidence>
<organism evidence="2 3">
    <name type="scientific">Herpetosiphon gulosus</name>
    <dbReference type="NCBI Taxonomy" id="1973496"/>
    <lineage>
        <taxon>Bacteria</taxon>
        <taxon>Bacillati</taxon>
        <taxon>Chloroflexota</taxon>
        <taxon>Chloroflexia</taxon>
        <taxon>Herpetosiphonales</taxon>
        <taxon>Herpetosiphonaceae</taxon>
        <taxon>Herpetosiphon</taxon>
    </lineage>
</organism>
<dbReference type="RefSeq" id="WP_345722949.1">
    <property type="nucleotide sequence ID" value="NZ_BAABRU010000011.1"/>
</dbReference>
<feature type="region of interest" description="Disordered" evidence="1">
    <location>
        <begin position="394"/>
        <end position="417"/>
    </location>
</feature>